<proteinExistence type="predicted"/>
<dbReference type="AlphaFoldDB" id="A0A2W5MQT3"/>
<name>A0A2W5MQT3_ANCNO</name>
<gene>
    <name evidence="1" type="ORF">DI565_09220</name>
</gene>
<evidence type="ECO:0000313" key="1">
    <source>
        <dbReference type="EMBL" id="PZQ15980.1"/>
    </source>
</evidence>
<dbReference type="EMBL" id="QFPN01000004">
    <property type="protein sequence ID" value="PZQ15980.1"/>
    <property type="molecule type" value="Genomic_DNA"/>
</dbReference>
<protein>
    <submittedName>
        <fullName evidence="1">Uncharacterized protein</fullName>
    </submittedName>
</protein>
<organism evidence="1 2">
    <name type="scientific">Ancylobacter novellus</name>
    <name type="common">Thiobacillus novellus</name>
    <dbReference type="NCBI Taxonomy" id="921"/>
    <lineage>
        <taxon>Bacteria</taxon>
        <taxon>Pseudomonadati</taxon>
        <taxon>Pseudomonadota</taxon>
        <taxon>Alphaproteobacteria</taxon>
        <taxon>Hyphomicrobiales</taxon>
        <taxon>Xanthobacteraceae</taxon>
        <taxon>Ancylobacter</taxon>
    </lineage>
</organism>
<sequence>MAFLVRFTDLGCAIELRATTFADALGLVAFLRNANAAGVAVYRNDGDERYLETIGGSPVEQLARKRQDLENARQAGGDGPKG</sequence>
<reference evidence="1 2" key="1">
    <citation type="submission" date="2017-08" db="EMBL/GenBank/DDBJ databases">
        <title>Infants hospitalized years apart are colonized by the same room-sourced microbial strains.</title>
        <authorList>
            <person name="Brooks B."/>
            <person name="Olm M.R."/>
            <person name="Firek B.A."/>
            <person name="Baker R."/>
            <person name="Thomas B.C."/>
            <person name="Morowitz M.J."/>
            <person name="Banfield J.F."/>
        </authorList>
    </citation>
    <scope>NUCLEOTIDE SEQUENCE [LARGE SCALE GENOMIC DNA]</scope>
    <source>
        <strain evidence="1">S2_005_003_R2_43</strain>
    </source>
</reference>
<evidence type="ECO:0000313" key="2">
    <source>
        <dbReference type="Proteomes" id="UP000249577"/>
    </source>
</evidence>
<comment type="caution">
    <text evidence="1">The sequence shown here is derived from an EMBL/GenBank/DDBJ whole genome shotgun (WGS) entry which is preliminary data.</text>
</comment>
<accession>A0A2W5MQT3</accession>
<dbReference type="Proteomes" id="UP000249577">
    <property type="component" value="Unassembled WGS sequence"/>
</dbReference>